<comment type="caution">
    <text evidence="3">The sequence shown here is derived from an EMBL/GenBank/DDBJ whole genome shotgun (WGS) entry which is preliminary data.</text>
</comment>
<feature type="compositionally biased region" description="Polar residues" evidence="1">
    <location>
        <begin position="119"/>
        <end position="129"/>
    </location>
</feature>
<dbReference type="SUPFAM" id="SSF47986">
    <property type="entry name" value="DEATH domain"/>
    <property type="match status" value="2"/>
</dbReference>
<sequence>MSDVKQRPVKGKKPDMKQKPTKGKKPETTQKPERGKQPEVIQRPSKFKLPAKSGQSSGPSTPTEKTKPSQTSAPTTPTRKNKPRDIPATNTPTEKAKPKTPPNCTTPNSKTPPEETGPAQETSATSNMSAEEVREARDRLSELETKLQVNTQSQRVHDRIGESPRAELSQDERRDQYANVAVGPRRCLSNVGSRYEEHALSMVADKQTDVLRTNKVIREVSRALGADWGPVFERLTCVLPPDAVSEAMKKIESARSFMQSYTALQCWRDLAGDKFDIARLPMALKECGHHDLGDSAARILNSGGDALFSVSRGQLPPTVKLDIDGATNGISDAAPTAPAPRSKAEQENHLEGLLGDRKLLRLARLIGGEWLPLGNALGIPEEELNEISESEGNTYQGAFKVLWAWRDNLENRSTDSISQLTEALKKCRKTEAADELQK</sequence>
<feature type="compositionally biased region" description="Basic and acidic residues" evidence="1">
    <location>
        <begin position="155"/>
        <end position="175"/>
    </location>
</feature>
<dbReference type="PROSITE" id="PS50017">
    <property type="entry name" value="DEATH_DOMAIN"/>
    <property type="match status" value="1"/>
</dbReference>
<evidence type="ECO:0000256" key="1">
    <source>
        <dbReference type="SAM" id="MobiDB-lite"/>
    </source>
</evidence>
<dbReference type="Pfam" id="PF00531">
    <property type="entry name" value="Death"/>
    <property type="match status" value="1"/>
</dbReference>
<dbReference type="GO" id="GO:0007165">
    <property type="term" value="P:signal transduction"/>
    <property type="evidence" value="ECO:0007669"/>
    <property type="project" value="InterPro"/>
</dbReference>
<name>A0AAD9KDC8_RIDPI</name>
<reference evidence="3" key="1">
    <citation type="journal article" date="2023" name="Mol. Biol. Evol.">
        <title>Third-Generation Sequencing Reveals the Adaptive Role of the Epigenome in Three Deep-Sea Polychaetes.</title>
        <authorList>
            <person name="Perez M."/>
            <person name="Aroh O."/>
            <person name="Sun Y."/>
            <person name="Lan Y."/>
            <person name="Juniper S.K."/>
            <person name="Young C.R."/>
            <person name="Angers B."/>
            <person name="Qian P.Y."/>
        </authorList>
    </citation>
    <scope>NUCLEOTIDE SEQUENCE</scope>
    <source>
        <strain evidence="3">R07B-5</strain>
    </source>
</reference>
<accession>A0AAD9KDC8</accession>
<dbReference type="EMBL" id="JAODUO010001208">
    <property type="protein sequence ID" value="KAK2168995.1"/>
    <property type="molecule type" value="Genomic_DNA"/>
</dbReference>
<feature type="compositionally biased region" description="Polar residues" evidence="1">
    <location>
        <begin position="53"/>
        <end position="78"/>
    </location>
</feature>
<organism evidence="3 4">
    <name type="scientific">Ridgeia piscesae</name>
    <name type="common">Tubeworm</name>
    <dbReference type="NCBI Taxonomy" id="27915"/>
    <lineage>
        <taxon>Eukaryota</taxon>
        <taxon>Metazoa</taxon>
        <taxon>Spiralia</taxon>
        <taxon>Lophotrochozoa</taxon>
        <taxon>Annelida</taxon>
        <taxon>Polychaeta</taxon>
        <taxon>Sedentaria</taxon>
        <taxon>Canalipalpata</taxon>
        <taxon>Sabellida</taxon>
        <taxon>Siboglinidae</taxon>
        <taxon>Ridgeia</taxon>
    </lineage>
</organism>
<protein>
    <recommendedName>
        <fullName evidence="2">Death domain-containing protein</fullName>
    </recommendedName>
</protein>
<proteinExistence type="predicted"/>
<dbReference type="AlphaFoldDB" id="A0AAD9KDC8"/>
<feature type="compositionally biased region" description="Low complexity" evidence="1">
    <location>
        <begin position="102"/>
        <end position="111"/>
    </location>
</feature>
<evidence type="ECO:0000313" key="4">
    <source>
        <dbReference type="Proteomes" id="UP001209878"/>
    </source>
</evidence>
<evidence type="ECO:0000259" key="2">
    <source>
        <dbReference type="PROSITE" id="PS50017"/>
    </source>
</evidence>
<dbReference type="Gene3D" id="1.10.533.10">
    <property type="entry name" value="Death Domain, Fas"/>
    <property type="match status" value="2"/>
</dbReference>
<dbReference type="InterPro" id="IPR011029">
    <property type="entry name" value="DEATH-like_dom_sf"/>
</dbReference>
<dbReference type="CDD" id="cd01670">
    <property type="entry name" value="Death"/>
    <property type="match status" value="2"/>
</dbReference>
<dbReference type="InterPro" id="IPR000488">
    <property type="entry name" value="Death_dom"/>
</dbReference>
<feature type="region of interest" description="Disordered" evidence="1">
    <location>
        <begin position="1"/>
        <end position="175"/>
    </location>
</feature>
<evidence type="ECO:0000313" key="3">
    <source>
        <dbReference type="EMBL" id="KAK2168995.1"/>
    </source>
</evidence>
<feature type="compositionally biased region" description="Basic and acidic residues" evidence="1">
    <location>
        <begin position="1"/>
        <end position="37"/>
    </location>
</feature>
<dbReference type="Proteomes" id="UP001209878">
    <property type="component" value="Unassembled WGS sequence"/>
</dbReference>
<gene>
    <name evidence="3" type="ORF">NP493_1209g00027</name>
</gene>
<feature type="compositionally biased region" description="Basic and acidic residues" evidence="1">
    <location>
        <begin position="131"/>
        <end position="145"/>
    </location>
</feature>
<keyword evidence="4" id="KW-1185">Reference proteome</keyword>
<feature type="domain" description="Death" evidence="2">
    <location>
        <begin position="366"/>
        <end position="438"/>
    </location>
</feature>